<dbReference type="AlphaFoldDB" id="A0AAV1TCU9"/>
<organism evidence="1 2">
    <name type="scientific">Peronospora matthiolae</name>
    <dbReference type="NCBI Taxonomy" id="2874970"/>
    <lineage>
        <taxon>Eukaryota</taxon>
        <taxon>Sar</taxon>
        <taxon>Stramenopiles</taxon>
        <taxon>Oomycota</taxon>
        <taxon>Peronosporomycetes</taxon>
        <taxon>Peronosporales</taxon>
        <taxon>Peronosporaceae</taxon>
        <taxon>Peronospora</taxon>
    </lineage>
</organism>
<name>A0AAV1TCU9_9STRA</name>
<sequence>MAVEPTYPMRKLRTDVNQAYFPGKVCRSTSRDVNLRAMVGNTLIMTLKVLA</sequence>
<dbReference type="Proteomes" id="UP001162060">
    <property type="component" value="Unassembled WGS sequence"/>
</dbReference>
<reference evidence="1" key="1">
    <citation type="submission" date="2024-01" db="EMBL/GenBank/DDBJ databases">
        <authorList>
            <person name="Webb A."/>
        </authorList>
    </citation>
    <scope>NUCLEOTIDE SEQUENCE</scope>
    <source>
        <strain evidence="1">Pm1</strain>
    </source>
</reference>
<proteinExistence type="predicted"/>
<dbReference type="EMBL" id="CAKLBY020000038">
    <property type="protein sequence ID" value="CAK7912025.1"/>
    <property type="molecule type" value="Genomic_DNA"/>
</dbReference>
<gene>
    <name evidence="1" type="ORF">PM001_LOCUS4482</name>
</gene>
<evidence type="ECO:0000313" key="1">
    <source>
        <dbReference type="EMBL" id="CAK7912025.1"/>
    </source>
</evidence>
<comment type="caution">
    <text evidence="1">The sequence shown here is derived from an EMBL/GenBank/DDBJ whole genome shotgun (WGS) entry which is preliminary data.</text>
</comment>
<accession>A0AAV1TCU9</accession>
<evidence type="ECO:0000313" key="2">
    <source>
        <dbReference type="Proteomes" id="UP001162060"/>
    </source>
</evidence>
<protein>
    <submittedName>
        <fullName evidence="1">Uncharacterized protein</fullName>
    </submittedName>
</protein>